<feature type="region of interest" description="Disordered" evidence="6">
    <location>
        <begin position="1"/>
        <end position="22"/>
    </location>
</feature>
<feature type="domain" description="Cyclin-like" evidence="7">
    <location>
        <begin position="326"/>
        <end position="414"/>
    </location>
</feature>
<dbReference type="Gene3D" id="1.10.472.10">
    <property type="entry name" value="Cyclin-like"/>
    <property type="match status" value="2"/>
</dbReference>
<gene>
    <name evidence="9" type="ORF">F511_35230</name>
</gene>
<dbReference type="InterPro" id="IPR006671">
    <property type="entry name" value="Cyclin_N"/>
</dbReference>
<evidence type="ECO:0000259" key="7">
    <source>
        <dbReference type="SMART" id="SM00385"/>
    </source>
</evidence>
<keyword evidence="2" id="KW-0132">Cell division</keyword>
<dbReference type="PANTHER" id="PTHR10177">
    <property type="entry name" value="CYCLINS"/>
    <property type="match status" value="1"/>
</dbReference>
<evidence type="ECO:0000256" key="1">
    <source>
        <dbReference type="ARBA" id="ARBA00006955"/>
    </source>
</evidence>
<evidence type="ECO:0008006" key="11">
    <source>
        <dbReference type="Google" id="ProtNLM"/>
    </source>
</evidence>
<dbReference type="Pfam" id="PF02984">
    <property type="entry name" value="Cyclin_C"/>
    <property type="match status" value="1"/>
</dbReference>
<evidence type="ECO:0000256" key="2">
    <source>
        <dbReference type="ARBA" id="ARBA00022618"/>
    </source>
</evidence>
<evidence type="ECO:0000313" key="10">
    <source>
        <dbReference type="Proteomes" id="UP000250235"/>
    </source>
</evidence>
<dbReference type="Proteomes" id="UP000250235">
    <property type="component" value="Unassembled WGS sequence"/>
</dbReference>
<feature type="domain" description="Cyclin C-terminal" evidence="8">
    <location>
        <begin position="322"/>
        <end position="445"/>
    </location>
</feature>
<dbReference type="SMART" id="SM01332">
    <property type="entry name" value="Cyclin_C"/>
    <property type="match status" value="1"/>
</dbReference>
<organism evidence="9 10">
    <name type="scientific">Dorcoceras hygrometricum</name>
    <dbReference type="NCBI Taxonomy" id="472368"/>
    <lineage>
        <taxon>Eukaryota</taxon>
        <taxon>Viridiplantae</taxon>
        <taxon>Streptophyta</taxon>
        <taxon>Embryophyta</taxon>
        <taxon>Tracheophyta</taxon>
        <taxon>Spermatophyta</taxon>
        <taxon>Magnoliopsida</taxon>
        <taxon>eudicotyledons</taxon>
        <taxon>Gunneridae</taxon>
        <taxon>Pentapetalae</taxon>
        <taxon>asterids</taxon>
        <taxon>lamiids</taxon>
        <taxon>Lamiales</taxon>
        <taxon>Gesneriaceae</taxon>
        <taxon>Didymocarpoideae</taxon>
        <taxon>Trichosporeae</taxon>
        <taxon>Loxocarpinae</taxon>
        <taxon>Dorcoceras</taxon>
    </lineage>
</organism>
<dbReference type="InterPro" id="IPR004367">
    <property type="entry name" value="Cyclin_C-dom"/>
</dbReference>
<dbReference type="GO" id="GO:0044772">
    <property type="term" value="P:mitotic cell cycle phase transition"/>
    <property type="evidence" value="ECO:0007669"/>
    <property type="project" value="InterPro"/>
</dbReference>
<dbReference type="InterPro" id="IPR046965">
    <property type="entry name" value="Cyclin_A/B-like"/>
</dbReference>
<evidence type="ECO:0000256" key="4">
    <source>
        <dbReference type="ARBA" id="ARBA00023306"/>
    </source>
</evidence>
<keyword evidence="10" id="KW-1185">Reference proteome</keyword>
<keyword evidence="4" id="KW-0131">Cell cycle</keyword>
<evidence type="ECO:0000259" key="8">
    <source>
        <dbReference type="SMART" id="SM01332"/>
    </source>
</evidence>
<dbReference type="GO" id="GO:0051301">
    <property type="term" value="P:cell division"/>
    <property type="evidence" value="ECO:0007669"/>
    <property type="project" value="UniProtKB-KW"/>
</dbReference>
<dbReference type="InterPro" id="IPR013763">
    <property type="entry name" value="Cyclin-like_dom"/>
</dbReference>
<sequence length="453" mass="51498">MRHAVINDENVPSNQREPSARIPLARAKIFGSSERLPPLYPSIKLDDKRFPRKNCKRVAPGNKIPATSSAAPELKKRVLKDVTNIKNENHKAKWKSEAGRQPSKPGRESSLLKNEKVATAGFSEELQVQETKRENGMEETESFEGSLETCPSVGQKNGEPCEMIVANWSLAAEDVKLCNKQENLLDRGIIDIDSKLKDPRMCSVYIVDIYNRLHTAELDRRPLVDYMENLQQDIAIGMRGVLIDWLVEVSGQNQVVSQHFQRSPIFFVLGVTCMLIASKYEEISAPSVDKFCSITDNTYRKEEVVKMESRVLNSLGFQISVPTTKKFLRRFIQAAQFFYKVPCVELEFMANFLAELTLIEYSFLKFLPSLTAASAVFLARWTLDQSDHPWNPTLEHYTRYKTPELKCAVLELQDLQLNTSGCLLNAIRDKFKQPKFKGVSTLRSLKPVQSLFT</sequence>
<dbReference type="FunFam" id="1.10.472.10:FF:000013">
    <property type="entry name" value="Cyclin A1"/>
    <property type="match status" value="1"/>
</dbReference>
<dbReference type="SMART" id="SM00385">
    <property type="entry name" value="CYCLIN"/>
    <property type="match status" value="2"/>
</dbReference>
<protein>
    <recommendedName>
        <fullName evidence="11">Cyclin N-terminal domain-containing protein</fullName>
    </recommendedName>
</protein>
<dbReference type="SUPFAM" id="SSF47954">
    <property type="entry name" value="Cyclin-like"/>
    <property type="match status" value="2"/>
</dbReference>
<dbReference type="EMBL" id="KV010206">
    <property type="protein sequence ID" value="KZV28002.1"/>
    <property type="molecule type" value="Genomic_DNA"/>
</dbReference>
<feature type="compositionally biased region" description="Basic and acidic residues" evidence="6">
    <location>
        <begin position="87"/>
        <end position="98"/>
    </location>
</feature>
<dbReference type="GO" id="GO:0016538">
    <property type="term" value="F:cyclin-dependent protein serine/threonine kinase regulator activity"/>
    <property type="evidence" value="ECO:0007669"/>
    <property type="project" value="InterPro"/>
</dbReference>
<name>A0A2Z7B147_9LAMI</name>
<accession>A0A2Z7B147</accession>
<comment type="similarity">
    <text evidence="1">Belongs to the cyclin family. Cyclin AB subfamily.</text>
</comment>
<proteinExistence type="inferred from homology"/>
<evidence type="ECO:0000256" key="6">
    <source>
        <dbReference type="SAM" id="MobiDB-lite"/>
    </source>
</evidence>
<dbReference type="InterPro" id="IPR039361">
    <property type="entry name" value="Cyclin"/>
</dbReference>
<dbReference type="AlphaFoldDB" id="A0A2Z7B147"/>
<evidence type="ECO:0000256" key="3">
    <source>
        <dbReference type="ARBA" id="ARBA00023127"/>
    </source>
</evidence>
<evidence type="ECO:0000256" key="5">
    <source>
        <dbReference type="RuleBase" id="RU000383"/>
    </source>
</evidence>
<dbReference type="InterPro" id="IPR036915">
    <property type="entry name" value="Cyclin-like_sf"/>
</dbReference>
<dbReference type="OrthoDB" id="5590282at2759"/>
<dbReference type="CDD" id="cd20506">
    <property type="entry name" value="CYCLIN_AtCycA-like_rpt2"/>
    <property type="match status" value="1"/>
</dbReference>
<dbReference type="Pfam" id="PF00134">
    <property type="entry name" value="Cyclin_N"/>
    <property type="match status" value="2"/>
</dbReference>
<feature type="region of interest" description="Disordered" evidence="6">
    <location>
        <begin position="86"/>
        <end position="113"/>
    </location>
</feature>
<feature type="domain" description="Cyclin-like" evidence="7">
    <location>
        <begin position="244"/>
        <end position="313"/>
    </location>
</feature>
<dbReference type="PIRSF" id="PIRSF001771">
    <property type="entry name" value="Cyclin_A_B_D_E"/>
    <property type="match status" value="1"/>
</dbReference>
<keyword evidence="3 5" id="KW-0195">Cyclin</keyword>
<reference evidence="9 10" key="1">
    <citation type="journal article" date="2015" name="Proc. Natl. Acad. Sci. U.S.A.">
        <title>The resurrection genome of Boea hygrometrica: A blueprint for survival of dehydration.</title>
        <authorList>
            <person name="Xiao L."/>
            <person name="Yang G."/>
            <person name="Zhang L."/>
            <person name="Yang X."/>
            <person name="Zhao S."/>
            <person name="Ji Z."/>
            <person name="Zhou Q."/>
            <person name="Hu M."/>
            <person name="Wang Y."/>
            <person name="Chen M."/>
            <person name="Xu Y."/>
            <person name="Jin H."/>
            <person name="Xiao X."/>
            <person name="Hu G."/>
            <person name="Bao F."/>
            <person name="Hu Y."/>
            <person name="Wan P."/>
            <person name="Li L."/>
            <person name="Deng X."/>
            <person name="Kuang T."/>
            <person name="Xiang C."/>
            <person name="Zhu J.K."/>
            <person name="Oliver M.J."/>
            <person name="He Y."/>
        </authorList>
    </citation>
    <scope>NUCLEOTIDE SEQUENCE [LARGE SCALE GENOMIC DNA]</scope>
    <source>
        <strain evidence="10">cv. XS01</strain>
    </source>
</reference>
<evidence type="ECO:0000313" key="9">
    <source>
        <dbReference type="EMBL" id="KZV28002.1"/>
    </source>
</evidence>